<keyword evidence="7" id="KW-0449">Lipoprotein</keyword>
<evidence type="ECO:0000256" key="3">
    <source>
        <dbReference type="ARBA" id="ARBA00022448"/>
    </source>
</evidence>
<dbReference type="GO" id="GO:0030288">
    <property type="term" value="C:outer membrane-bounded periplasmic space"/>
    <property type="evidence" value="ECO:0007669"/>
    <property type="project" value="TreeGrafter"/>
</dbReference>
<dbReference type="PANTHER" id="PTHR30532:SF1">
    <property type="entry name" value="IRON(3+)-HYDROXAMATE-BINDING PROTEIN FHUD"/>
    <property type="match status" value="1"/>
</dbReference>
<name>A0A2Z3YP63_9CORY</name>
<dbReference type="Proteomes" id="UP000247696">
    <property type="component" value="Chromosome"/>
</dbReference>
<dbReference type="PANTHER" id="PTHR30532">
    <property type="entry name" value="IRON III DICITRATE-BINDING PERIPLASMIC PROTEIN"/>
    <property type="match status" value="1"/>
</dbReference>
<evidence type="ECO:0000313" key="7">
    <source>
        <dbReference type="EMBL" id="AWT26286.1"/>
    </source>
</evidence>
<dbReference type="Gene3D" id="3.40.50.1980">
    <property type="entry name" value="Nitrogenase molybdenum iron protein domain"/>
    <property type="match status" value="2"/>
</dbReference>
<gene>
    <name evidence="7" type="primary">yfiY_5</name>
    <name evidence="7" type="ORF">Csp1_14980</name>
</gene>
<evidence type="ECO:0000256" key="1">
    <source>
        <dbReference type="ARBA" id="ARBA00004196"/>
    </source>
</evidence>
<sequence>MIHTSADALRSSYLLRRLLAPLLSLVLIGGLATACSSDDSDSKPGETSTSDDSYYPHTMTTKFGDVTIEKKPERILALSGTVADRLISLGVEPIAVGSDPTTIESNLPWLADDITSISDNAYNIYGEPDYEAIANLNPDLIVGLITKDDQYDRLSSLAPVITPASKDTNPGWEDQLKTTAEAINAQNKANSLIDDAKTKWGKIGESVPNVNNKTYNFVAYSKNGYSYGNGSVLQLLGLKPNQEDTMGLDTLSKENVGELDADFLVIWTQEQSQIDEMKKDSRFNSLPAVRSGNVVFADTAMANAINSPAPMALDWLLDKLTPSIEALGR</sequence>
<proteinExistence type="inferred from homology"/>
<dbReference type="KEGG" id="cpre:Csp1_14980"/>
<evidence type="ECO:0000313" key="8">
    <source>
        <dbReference type="Proteomes" id="UP000247696"/>
    </source>
</evidence>
<dbReference type="AlphaFoldDB" id="A0A2Z3YP63"/>
<dbReference type="InterPro" id="IPR002491">
    <property type="entry name" value="ABC_transptr_periplasmic_BD"/>
</dbReference>
<evidence type="ECO:0000256" key="4">
    <source>
        <dbReference type="ARBA" id="ARBA00022729"/>
    </source>
</evidence>
<dbReference type="GO" id="GO:1901678">
    <property type="term" value="P:iron coordination entity transport"/>
    <property type="evidence" value="ECO:0007669"/>
    <property type="project" value="UniProtKB-ARBA"/>
</dbReference>
<organism evidence="7 8">
    <name type="scientific">Corynebacterium provencense</name>
    <dbReference type="NCBI Taxonomy" id="1737425"/>
    <lineage>
        <taxon>Bacteria</taxon>
        <taxon>Bacillati</taxon>
        <taxon>Actinomycetota</taxon>
        <taxon>Actinomycetes</taxon>
        <taxon>Mycobacteriales</taxon>
        <taxon>Corynebacteriaceae</taxon>
        <taxon>Corynebacterium</taxon>
    </lineage>
</organism>
<dbReference type="OrthoDB" id="3426176at2"/>
<evidence type="ECO:0000256" key="5">
    <source>
        <dbReference type="SAM" id="MobiDB-lite"/>
    </source>
</evidence>
<accession>A0A2Z3YP63</accession>
<dbReference type="RefSeq" id="WP_110481466.1">
    <property type="nucleotide sequence ID" value="NZ_CP024988.1"/>
</dbReference>
<feature type="region of interest" description="Disordered" evidence="5">
    <location>
        <begin position="34"/>
        <end position="56"/>
    </location>
</feature>
<keyword evidence="3" id="KW-0813">Transport</keyword>
<comment type="similarity">
    <text evidence="2">Belongs to the bacterial solute-binding protein 8 family.</text>
</comment>
<keyword evidence="4" id="KW-0732">Signal</keyword>
<keyword evidence="8" id="KW-1185">Reference proteome</keyword>
<dbReference type="PROSITE" id="PS50983">
    <property type="entry name" value="FE_B12_PBP"/>
    <property type="match status" value="1"/>
</dbReference>
<dbReference type="EMBL" id="CP024988">
    <property type="protein sequence ID" value="AWT26286.1"/>
    <property type="molecule type" value="Genomic_DNA"/>
</dbReference>
<evidence type="ECO:0000256" key="2">
    <source>
        <dbReference type="ARBA" id="ARBA00008814"/>
    </source>
</evidence>
<feature type="domain" description="Fe/B12 periplasmic-binding" evidence="6">
    <location>
        <begin position="74"/>
        <end position="328"/>
    </location>
</feature>
<protein>
    <submittedName>
        <fullName evidence="7">Putative siderophore-binding lipoprotein YfiY</fullName>
    </submittedName>
</protein>
<dbReference type="InterPro" id="IPR051313">
    <property type="entry name" value="Bact_iron-sidero_bind"/>
</dbReference>
<dbReference type="SUPFAM" id="SSF53807">
    <property type="entry name" value="Helical backbone' metal receptor"/>
    <property type="match status" value="1"/>
</dbReference>
<reference evidence="8" key="1">
    <citation type="submission" date="2017-11" db="EMBL/GenBank/DDBJ databases">
        <title>Otitis media/interna in a cat caused by the recently described species Corynebacterium provencense.</title>
        <authorList>
            <person name="Kittl S."/>
            <person name="Brodard I."/>
            <person name="Rychener L."/>
            <person name="Jores J."/>
            <person name="Roosje P."/>
            <person name="Gobeli Brawand S."/>
        </authorList>
    </citation>
    <scope>NUCLEOTIDE SEQUENCE [LARGE SCALE GENOMIC DNA]</scope>
    <source>
        <strain evidence="8">17KM38</strain>
    </source>
</reference>
<evidence type="ECO:0000259" key="6">
    <source>
        <dbReference type="PROSITE" id="PS50983"/>
    </source>
</evidence>
<comment type="subcellular location">
    <subcellularLocation>
        <location evidence="1">Cell envelope</location>
    </subcellularLocation>
</comment>
<dbReference type="Pfam" id="PF01497">
    <property type="entry name" value="Peripla_BP_2"/>
    <property type="match status" value="1"/>
</dbReference>